<evidence type="ECO:0000256" key="10">
    <source>
        <dbReference type="ARBA" id="ARBA00023146"/>
    </source>
</evidence>
<feature type="compositionally biased region" description="Basic and acidic residues" evidence="13">
    <location>
        <begin position="626"/>
        <end position="642"/>
    </location>
</feature>
<evidence type="ECO:0000256" key="1">
    <source>
        <dbReference type="ARBA" id="ARBA00008226"/>
    </source>
</evidence>
<dbReference type="SUPFAM" id="SSF55186">
    <property type="entry name" value="ThrRS/AlaRS common domain"/>
    <property type="match status" value="1"/>
</dbReference>
<proteinExistence type="inferred from homology"/>
<name>N2BC36_9HELI</name>
<dbReference type="GO" id="GO:0008270">
    <property type="term" value="F:zinc ion binding"/>
    <property type="evidence" value="ECO:0007669"/>
    <property type="project" value="UniProtKB-UniRule"/>
</dbReference>
<dbReference type="GO" id="GO:0045892">
    <property type="term" value="P:negative regulation of DNA-templated transcription"/>
    <property type="evidence" value="ECO:0007669"/>
    <property type="project" value="TreeGrafter"/>
</dbReference>
<feature type="binding site" evidence="11">
    <location>
        <position position="821"/>
    </location>
    <ligand>
        <name>Zn(2+)</name>
        <dbReference type="ChEBI" id="CHEBI:29105"/>
    </ligand>
</feature>
<keyword evidence="9 11" id="KW-0648">Protein biosynthesis</keyword>
<dbReference type="InterPro" id="IPR018164">
    <property type="entry name" value="Ala-tRNA-synth_IIc_N"/>
</dbReference>
<evidence type="ECO:0000256" key="5">
    <source>
        <dbReference type="ARBA" id="ARBA00022741"/>
    </source>
</evidence>
<dbReference type="SUPFAM" id="SSF101353">
    <property type="entry name" value="Putative anticodon-binding domain of alanyl-tRNA synthetase (AlaRS)"/>
    <property type="match status" value="1"/>
</dbReference>
<evidence type="ECO:0000313" key="16">
    <source>
        <dbReference type="Proteomes" id="UP000012527"/>
    </source>
</evidence>
<keyword evidence="10 11" id="KW-0030">Aminoacyl-tRNA synthetase</keyword>
<dbReference type="AlphaFoldDB" id="N2BC36"/>
<dbReference type="Gene3D" id="3.10.310.40">
    <property type="match status" value="1"/>
</dbReference>
<dbReference type="InterPro" id="IPR023033">
    <property type="entry name" value="Ala_tRNA_ligase_euk/bac"/>
</dbReference>
<evidence type="ECO:0000256" key="2">
    <source>
        <dbReference type="ARBA" id="ARBA00022555"/>
    </source>
</evidence>
<dbReference type="GO" id="GO:0005829">
    <property type="term" value="C:cytosol"/>
    <property type="evidence" value="ECO:0007669"/>
    <property type="project" value="TreeGrafter"/>
</dbReference>
<dbReference type="GO" id="GO:0000049">
    <property type="term" value="F:tRNA binding"/>
    <property type="evidence" value="ECO:0007669"/>
    <property type="project" value="UniProtKB-KW"/>
</dbReference>
<dbReference type="FunFam" id="3.30.54.20:FF:000001">
    <property type="entry name" value="Alanine--tRNA ligase"/>
    <property type="match status" value="1"/>
</dbReference>
<comment type="domain">
    <text evidence="11">Consists of three domains; the N-terminal catalytic domain, the editing domain and the C-terminal C-Ala domain. The editing domain removes incorrectly charged amino acids, while the C-Ala domain, along with tRNA(Ala), serves as a bridge to cooperatively bring together the editing and aminoacylation centers thus stimulating deacylation of misacylated tRNAs.</text>
</comment>
<dbReference type="Proteomes" id="UP000012527">
    <property type="component" value="Unassembled WGS sequence"/>
</dbReference>
<keyword evidence="4 11" id="KW-0479">Metal-binding</keyword>
<sequence>MDIRAKYIEFFKSKGHKVYDSMPLVPDDASLLFTNAGMVQFKDIFTGKIPIPSPNIATSSQLCIRAGGKHNDLENVGYTARHHTLFEMLGNFSFGAYFKKEAIAYAWEFVTEILGFDKSLLYVTIHESDDEAFELWQEHIESSRIKRMGDKDNFWQMGDTGPCGPCSEIYVDQGAEFFHSEEDYFGGEGDRFLEIWNLVFMQYERDSSGALKPLPKPSIDTGMGLERVIALKEGEINNFDSSLFAPIMQCIKELTGKSYYRDSVLLKNTMGFAKDIIDSCKKDIASFRVIADHARAVAFLLAQGVNFDKEGRGYVLRRILRRAVRHGYLLGLRKAFLYEVVGVVCDSMGGHYSYLKERKNALQEQCKAEEERFFETIESGMALFQTELDSMRQKNEKSFNGEIAFKLYDTYGFPLDLTQDMLRELGLSIDLQGFEKCMQEQKDRSKAHWRGSGDSVKDGDFNALLSEYGENEFVGYECISTESKILALLDSSFKRVESLQAGQEGWVMLESTPFYPESGGPIGDKGVLLESNSSLGNHCTDFTNFERTADLMSSSPSKFVKNSTSTTANTRIVDSTPCERELKSTSLKCQDSSDTESQVDSTMAESRPSRGAELWEQGGSSATAKAELEREERGTPLDCRKSGDFFGAKGSGEGINPFLRQENNEKAELQKETTQTAQVLDTQKYFGLNLSKVVATSMLKVGDLVKAQVDSSRFEIIKHHSATHLLHYALRQILGSHIAQAGSLVESNRLRFDFSHPKALSVNELEQIEALVNEKITESTPQICETMGIAEAKTKGAMALFGEKYGESVRVITLGDSIELCGGIHIQNTAEIGSFYIVRESSVSSGVRRIEAVCGKAAYHYGKAALESIKTLKEQLKAQDVLQGVAKLQNALKEARDNANKAKQSVKSLDYEEVNGVKLIVLKLDSVEAKEAKDIIDRAKNENEKVAILLVTESGGKVSLTAGVKGISSLKAGVWVKQVAQILGGNGGGRDDFATAGGKVTESSKVQEALDLAKNIARENLG</sequence>
<keyword evidence="8 11" id="KW-0694">RNA-binding</keyword>
<keyword evidence="6 11" id="KW-0862">Zinc</keyword>
<keyword evidence="5 11" id="KW-0547">Nucleotide-binding</keyword>
<keyword evidence="3 11" id="KW-0436">Ligase</keyword>
<evidence type="ECO:0000256" key="7">
    <source>
        <dbReference type="ARBA" id="ARBA00022840"/>
    </source>
</evidence>
<dbReference type="FunFam" id="3.30.980.10:FF:000004">
    <property type="entry name" value="Alanine--tRNA ligase, cytoplasmic"/>
    <property type="match status" value="1"/>
</dbReference>
<dbReference type="Gene3D" id="2.40.30.130">
    <property type="match status" value="1"/>
</dbReference>
<dbReference type="InterPro" id="IPR018165">
    <property type="entry name" value="Ala-tRNA-synth_IIc_core"/>
</dbReference>
<dbReference type="GO" id="GO:0006419">
    <property type="term" value="P:alanyl-tRNA aminoacylation"/>
    <property type="evidence" value="ECO:0007669"/>
    <property type="project" value="UniProtKB-UniRule"/>
</dbReference>
<comment type="function">
    <text evidence="11">Catalyzes the attachment of alanine to tRNA(Ala) in a two-step reaction: alanine is first activated by ATP to form Ala-AMP and then transferred to the acceptor end of tRNA(Ala). Also edits incorrectly charged Ser-tRNA(Ala) and Gly-tRNA(Ala) via its editing domain.</text>
</comment>
<comment type="cofactor">
    <cofactor evidence="11">
        <name>Zn(2+)</name>
        <dbReference type="ChEBI" id="CHEBI:29105"/>
    </cofactor>
    <text evidence="11">Binds 1 zinc ion per subunit.</text>
</comment>
<evidence type="ECO:0000259" key="14">
    <source>
        <dbReference type="PROSITE" id="PS50860"/>
    </source>
</evidence>
<dbReference type="InterPro" id="IPR009000">
    <property type="entry name" value="Transl_B-barrel_sf"/>
</dbReference>
<dbReference type="Pfam" id="PF07973">
    <property type="entry name" value="tRNA_SAD"/>
    <property type="match status" value="1"/>
</dbReference>
<dbReference type="PRINTS" id="PR00980">
    <property type="entry name" value="TRNASYNTHALA"/>
</dbReference>
<dbReference type="InterPro" id="IPR002318">
    <property type="entry name" value="Ala-tRNA-lgiase_IIc"/>
</dbReference>
<evidence type="ECO:0000256" key="3">
    <source>
        <dbReference type="ARBA" id="ARBA00022598"/>
    </source>
</evidence>
<dbReference type="PATRIC" id="fig|1235804.3.peg.1389"/>
<dbReference type="InterPro" id="IPR050058">
    <property type="entry name" value="Ala-tRNA_ligase"/>
</dbReference>
<evidence type="ECO:0000256" key="13">
    <source>
        <dbReference type="SAM" id="MobiDB-lite"/>
    </source>
</evidence>
<dbReference type="SUPFAM" id="SSF55681">
    <property type="entry name" value="Class II aaRS and biotin synthetases"/>
    <property type="match status" value="1"/>
</dbReference>
<dbReference type="FunFam" id="3.30.930.10:FF:000004">
    <property type="entry name" value="Alanine--tRNA ligase"/>
    <property type="match status" value="1"/>
</dbReference>
<protein>
    <recommendedName>
        <fullName evidence="11">Alanine--tRNA ligase</fullName>
        <ecNumber evidence="11">6.1.1.7</ecNumber>
    </recommendedName>
    <alternativeName>
        <fullName evidence="11">Alanyl-tRNA synthetase</fullName>
        <shortName evidence="11">AlaRS</shortName>
    </alternativeName>
</protein>
<dbReference type="RefSeq" id="WP_004087153.1">
    <property type="nucleotide sequence ID" value="NZ_KB822515.1"/>
</dbReference>
<evidence type="ECO:0000256" key="9">
    <source>
        <dbReference type="ARBA" id="ARBA00022917"/>
    </source>
</evidence>
<feature type="region of interest" description="Disordered" evidence="13">
    <location>
        <begin position="576"/>
        <end position="642"/>
    </location>
</feature>
<dbReference type="Gene3D" id="3.30.980.10">
    <property type="entry name" value="Threonyl-trna Synthetase, Chain A, domain 2"/>
    <property type="match status" value="1"/>
</dbReference>
<dbReference type="CDD" id="cd00673">
    <property type="entry name" value="AlaRS_core"/>
    <property type="match status" value="1"/>
</dbReference>
<dbReference type="GO" id="GO:0005524">
    <property type="term" value="F:ATP binding"/>
    <property type="evidence" value="ECO:0007669"/>
    <property type="project" value="UniProtKB-UniRule"/>
</dbReference>
<comment type="similarity">
    <text evidence="1 11">Belongs to the class-II aminoacyl-tRNA synthetase family.</text>
</comment>
<dbReference type="PANTHER" id="PTHR11777:SF9">
    <property type="entry name" value="ALANINE--TRNA LIGASE, CYTOPLASMIC"/>
    <property type="match status" value="1"/>
</dbReference>
<evidence type="ECO:0000256" key="4">
    <source>
        <dbReference type="ARBA" id="ARBA00022723"/>
    </source>
</evidence>
<evidence type="ECO:0000256" key="8">
    <source>
        <dbReference type="ARBA" id="ARBA00022884"/>
    </source>
</evidence>
<evidence type="ECO:0000256" key="11">
    <source>
        <dbReference type="HAMAP-Rule" id="MF_00036"/>
    </source>
</evidence>
<dbReference type="InterPro" id="IPR018162">
    <property type="entry name" value="Ala-tRNA-ligase_IIc_anticod-bd"/>
</dbReference>
<keyword evidence="2 11" id="KW-0820">tRNA-binding</keyword>
<dbReference type="InterPro" id="IPR018163">
    <property type="entry name" value="Thr/Ala-tRNA-synth_IIc_edit"/>
</dbReference>
<dbReference type="SUPFAM" id="SSF50447">
    <property type="entry name" value="Translation proteins"/>
    <property type="match status" value="1"/>
</dbReference>
<dbReference type="HOGENOM" id="CLU_004485_1_1_7"/>
<dbReference type="EMBL" id="AQFW01000012">
    <property type="protein sequence ID" value="EMZ39287.1"/>
    <property type="molecule type" value="Genomic_DNA"/>
</dbReference>
<keyword evidence="7 11" id="KW-0067">ATP-binding</keyword>
<feature type="binding site" evidence="11">
    <location>
        <position position="720"/>
    </location>
    <ligand>
        <name>Zn(2+)</name>
        <dbReference type="ChEBI" id="CHEBI:29105"/>
    </ligand>
</feature>
<evidence type="ECO:0000256" key="12">
    <source>
        <dbReference type="SAM" id="Coils"/>
    </source>
</evidence>
<comment type="caution">
    <text evidence="15">The sequence shown here is derived from an EMBL/GenBank/DDBJ whole genome shotgun (WGS) entry which is preliminary data.</text>
</comment>
<dbReference type="GO" id="GO:0002161">
    <property type="term" value="F:aminoacyl-tRNA deacylase activity"/>
    <property type="evidence" value="ECO:0007669"/>
    <property type="project" value="TreeGrafter"/>
</dbReference>
<dbReference type="NCBIfam" id="TIGR00344">
    <property type="entry name" value="alaS"/>
    <property type="match status" value="1"/>
</dbReference>
<feature type="coiled-coil region" evidence="12">
    <location>
        <begin position="878"/>
        <end position="949"/>
    </location>
</feature>
<feature type="binding site" evidence="11">
    <location>
        <position position="724"/>
    </location>
    <ligand>
        <name>Zn(2+)</name>
        <dbReference type="ChEBI" id="CHEBI:29105"/>
    </ligand>
</feature>
<dbReference type="SMART" id="SM00863">
    <property type="entry name" value="tRNA_SAD"/>
    <property type="match status" value="1"/>
</dbReference>
<organism evidence="15 16">
    <name type="scientific">Helicobacter bilis WiWa</name>
    <dbReference type="NCBI Taxonomy" id="1235804"/>
    <lineage>
        <taxon>Bacteria</taxon>
        <taxon>Pseudomonadati</taxon>
        <taxon>Campylobacterota</taxon>
        <taxon>Epsilonproteobacteria</taxon>
        <taxon>Campylobacterales</taxon>
        <taxon>Helicobacteraceae</taxon>
        <taxon>Helicobacter</taxon>
    </lineage>
</organism>
<accession>N2BC36</accession>
<dbReference type="PANTHER" id="PTHR11777">
    <property type="entry name" value="ALANYL-TRNA SYNTHETASE"/>
    <property type="match status" value="1"/>
</dbReference>
<keyword evidence="12" id="KW-0175">Coiled coil</keyword>
<feature type="domain" description="Alanyl-transfer RNA synthetases family profile" evidence="14">
    <location>
        <begin position="1"/>
        <end position="864"/>
    </location>
</feature>
<dbReference type="Pfam" id="PF01411">
    <property type="entry name" value="tRNA-synt_2c"/>
    <property type="match status" value="1"/>
</dbReference>
<dbReference type="EC" id="6.1.1.7" evidence="11"/>
<dbReference type="InterPro" id="IPR003156">
    <property type="entry name" value="DHHA1_dom"/>
</dbReference>
<dbReference type="GO" id="GO:0004813">
    <property type="term" value="F:alanine-tRNA ligase activity"/>
    <property type="evidence" value="ECO:0007669"/>
    <property type="project" value="UniProtKB-UniRule"/>
</dbReference>
<dbReference type="Gene3D" id="3.30.930.10">
    <property type="entry name" value="Bira Bifunctional Protein, Domain 2"/>
    <property type="match status" value="1"/>
</dbReference>
<comment type="catalytic activity">
    <reaction evidence="11">
        <text>tRNA(Ala) + L-alanine + ATP = L-alanyl-tRNA(Ala) + AMP + diphosphate</text>
        <dbReference type="Rhea" id="RHEA:12540"/>
        <dbReference type="Rhea" id="RHEA-COMP:9657"/>
        <dbReference type="Rhea" id="RHEA-COMP:9923"/>
        <dbReference type="ChEBI" id="CHEBI:30616"/>
        <dbReference type="ChEBI" id="CHEBI:33019"/>
        <dbReference type="ChEBI" id="CHEBI:57972"/>
        <dbReference type="ChEBI" id="CHEBI:78442"/>
        <dbReference type="ChEBI" id="CHEBI:78497"/>
        <dbReference type="ChEBI" id="CHEBI:456215"/>
        <dbReference type="EC" id="6.1.1.7"/>
    </reaction>
</comment>
<gene>
    <name evidence="11" type="primary">alaS</name>
    <name evidence="15" type="ORF">C826_01263</name>
</gene>
<dbReference type="HAMAP" id="MF_00036_B">
    <property type="entry name" value="Ala_tRNA_synth_B"/>
    <property type="match status" value="1"/>
</dbReference>
<dbReference type="GeneID" id="68902224"/>
<dbReference type="InterPro" id="IPR012947">
    <property type="entry name" value="tRNA_SAD"/>
</dbReference>
<dbReference type="Gene3D" id="3.30.54.20">
    <property type="match status" value="1"/>
</dbReference>
<reference evidence="15 16" key="1">
    <citation type="submission" date="2013-02" db="EMBL/GenBank/DDBJ databases">
        <title>The Genome Sequence of Helicobacter bilis WiWa.</title>
        <authorList>
            <consortium name="The Broad Institute Genome Sequencing Platform"/>
            <person name="Ward D."/>
            <person name="Overstreet A.-M.C."/>
            <person name="Ramer-Tait A.E."/>
            <person name="Phillips G.J."/>
            <person name="Wannemuehler M.J."/>
            <person name="Walker B."/>
            <person name="Young S.K."/>
            <person name="Zeng Q."/>
            <person name="Gargeya S."/>
            <person name="Fitzgerald M."/>
            <person name="Haas B."/>
            <person name="Abouelleil A."/>
            <person name="Alvarado L."/>
            <person name="Arachchi H.M."/>
            <person name="Berlin A.M."/>
            <person name="Chapman S.B."/>
            <person name="Dewar J."/>
            <person name="Goldberg J."/>
            <person name="Griggs A."/>
            <person name="Gujja S."/>
            <person name="Hansen M."/>
            <person name="Howarth C."/>
            <person name="Imamovic A."/>
            <person name="Larimer J."/>
            <person name="McCowan C."/>
            <person name="Murphy C."/>
            <person name="Neiman D."/>
            <person name="Pearson M."/>
            <person name="Priest M."/>
            <person name="Roberts A."/>
            <person name="Saif S."/>
            <person name="Shea T."/>
            <person name="Sisk P."/>
            <person name="Sykes S."/>
            <person name="Wortman J."/>
            <person name="Nusbaum C."/>
            <person name="Birren B."/>
        </authorList>
    </citation>
    <scope>NUCLEOTIDE SEQUENCE [LARGE SCALE GENOMIC DNA]</scope>
    <source>
        <strain evidence="15 16">WiWa</strain>
    </source>
</reference>
<evidence type="ECO:0000313" key="15">
    <source>
        <dbReference type="EMBL" id="EMZ39287.1"/>
    </source>
</evidence>
<dbReference type="FunFam" id="3.10.310.40:FF:000001">
    <property type="entry name" value="Alanine--tRNA ligase"/>
    <property type="match status" value="1"/>
</dbReference>
<keyword evidence="11" id="KW-0963">Cytoplasm</keyword>
<evidence type="ECO:0000256" key="6">
    <source>
        <dbReference type="ARBA" id="ARBA00022833"/>
    </source>
</evidence>
<feature type="compositionally biased region" description="Polar residues" evidence="13">
    <location>
        <begin position="584"/>
        <end position="604"/>
    </location>
</feature>
<comment type="subcellular location">
    <subcellularLocation>
        <location evidence="11">Cytoplasm</location>
    </subcellularLocation>
</comment>
<dbReference type="InterPro" id="IPR045864">
    <property type="entry name" value="aa-tRNA-synth_II/BPL/LPL"/>
</dbReference>
<dbReference type="PROSITE" id="PS50860">
    <property type="entry name" value="AA_TRNA_LIGASE_II_ALA"/>
    <property type="match status" value="1"/>
</dbReference>
<dbReference type="Pfam" id="PF02272">
    <property type="entry name" value="DHHA1"/>
    <property type="match status" value="1"/>
</dbReference>
<feature type="binding site" evidence="11">
    <location>
        <position position="825"/>
    </location>
    <ligand>
        <name>Zn(2+)</name>
        <dbReference type="ChEBI" id="CHEBI:29105"/>
    </ligand>
</feature>